<dbReference type="InterPro" id="IPR036390">
    <property type="entry name" value="WH_DNA-bd_sf"/>
</dbReference>
<dbReference type="SUPFAM" id="SSF46785">
    <property type="entry name" value="Winged helix' DNA-binding domain"/>
    <property type="match status" value="1"/>
</dbReference>
<keyword evidence="3" id="KW-1185">Reference proteome</keyword>
<accession>A0ABX2PL15</accession>
<dbReference type="PRINTS" id="PR00598">
    <property type="entry name" value="HTHMARR"/>
</dbReference>
<dbReference type="SMART" id="SM00347">
    <property type="entry name" value="HTH_MARR"/>
    <property type="match status" value="1"/>
</dbReference>
<protein>
    <submittedName>
        <fullName evidence="2">MarR family transcriptional regulator</fullName>
    </submittedName>
</protein>
<dbReference type="Proteomes" id="UP000630805">
    <property type="component" value="Unassembled WGS sequence"/>
</dbReference>
<evidence type="ECO:0000259" key="1">
    <source>
        <dbReference type="PROSITE" id="PS50995"/>
    </source>
</evidence>
<gene>
    <name evidence="2" type="ORF">HW561_01205</name>
</gene>
<dbReference type="RefSeq" id="WP_176861401.1">
    <property type="nucleotide sequence ID" value="NZ_JABXWT010000001.1"/>
</dbReference>
<dbReference type="EMBL" id="JABXWT010000001">
    <property type="protein sequence ID" value="NVO54406.1"/>
    <property type="molecule type" value="Genomic_DNA"/>
</dbReference>
<dbReference type="InterPro" id="IPR000835">
    <property type="entry name" value="HTH_MarR-typ"/>
</dbReference>
<dbReference type="PROSITE" id="PS50995">
    <property type="entry name" value="HTH_MARR_2"/>
    <property type="match status" value="1"/>
</dbReference>
<comment type="caution">
    <text evidence="2">The sequence shown here is derived from an EMBL/GenBank/DDBJ whole genome shotgun (WGS) entry which is preliminary data.</text>
</comment>
<sequence length="158" mass="17707">MPDDISTRLGRLSPEIQAIMGVYALYWKLEETFDSIETDLSHQECHMLIKLDQPKRMGVLAADMLSVPSTITATADALEKAGYLIRERDPEDRRAWLLVLTTQGQDARNMLVAEAGDLFHRASGLNTEETAEFARMARKIRDNILKTGIPEGLKTCDS</sequence>
<dbReference type="Gene3D" id="1.10.10.10">
    <property type="entry name" value="Winged helix-like DNA-binding domain superfamily/Winged helix DNA-binding domain"/>
    <property type="match status" value="1"/>
</dbReference>
<dbReference type="PANTHER" id="PTHR33164">
    <property type="entry name" value="TRANSCRIPTIONAL REGULATOR, MARR FAMILY"/>
    <property type="match status" value="1"/>
</dbReference>
<dbReference type="PANTHER" id="PTHR33164:SF57">
    <property type="entry name" value="MARR-FAMILY TRANSCRIPTIONAL REGULATOR"/>
    <property type="match status" value="1"/>
</dbReference>
<dbReference type="Pfam" id="PF01047">
    <property type="entry name" value="MarR"/>
    <property type="match status" value="1"/>
</dbReference>
<feature type="domain" description="HTH marR-type" evidence="1">
    <location>
        <begin position="2"/>
        <end position="142"/>
    </location>
</feature>
<name>A0ABX2PL15_9RHOB</name>
<organism evidence="2 3">
    <name type="scientific">Ruegeria haliotis</name>
    <dbReference type="NCBI Taxonomy" id="2747601"/>
    <lineage>
        <taxon>Bacteria</taxon>
        <taxon>Pseudomonadati</taxon>
        <taxon>Pseudomonadota</taxon>
        <taxon>Alphaproteobacteria</taxon>
        <taxon>Rhodobacterales</taxon>
        <taxon>Roseobacteraceae</taxon>
        <taxon>Ruegeria</taxon>
    </lineage>
</organism>
<evidence type="ECO:0000313" key="2">
    <source>
        <dbReference type="EMBL" id="NVO54406.1"/>
    </source>
</evidence>
<dbReference type="InterPro" id="IPR039422">
    <property type="entry name" value="MarR/SlyA-like"/>
</dbReference>
<reference evidence="2 3" key="1">
    <citation type="submission" date="2020-06" db="EMBL/GenBank/DDBJ databases">
        <authorList>
            <person name="Cao W.R."/>
        </authorList>
    </citation>
    <scope>NUCLEOTIDE SEQUENCE [LARGE SCALE GENOMIC DNA]</scope>
    <source>
        <strain evidence="2 3">B1Z28</strain>
    </source>
</reference>
<evidence type="ECO:0000313" key="3">
    <source>
        <dbReference type="Proteomes" id="UP000630805"/>
    </source>
</evidence>
<proteinExistence type="predicted"/>
<dbReference type="InterPro" id="IPR036388">
    <property type="entry name" value="WH-like_DNA-bd_sf"/>
</dbReference>